<comment type="similarity">
    <text evidence="1">Belongs to the LysR transcriptional regulatory family.</text>
</comment>
<dbReference type="AlphaFoldDB" id="A0A1G9V3Q9"/>
<evidence type="ECO:0000313" key="6">
    <source>
        <dbReference type="EMBL" id="SDM66788.1"/>
    </source>
</evidence>
<dbReference type="RefSeq" id="WP_090233415.1">
    <property type="nucleotide sequence ID" value="NZ_FNHW01000001.1"/>
</dbReference>
<dbReference type="OrthoDB" id="9803735at2"/>
<dbReference type="Gene3D" id="1.10.10.10">
    <property type="entry name" value="Winged helix-like DNA-binding domain superfamily/Winged helix DNA-binding domain"/>
    <property type="match status" value="1"/>
</dbReference>
<sequence length="304" mass="34893">MDIRQLRYFQTIIEEKQITKAARILHMAQPALSLQLKQLEEELGVQLIIRQGKQWQVTEAGQKLYERSKQLLQSINSIKGELSEIKEGITGTVTIGTSTICVSHLAPHLTQFHNEFPKVYVKIFNGDTYYLEELLQQNMIDVALLLLPVEGRQYEIVPLEEDPFVAVIPRHWEKHFPKDSISLKEVAEQDLLLGKRRSGIGIYENILSHFHHYDLQPQVVLDGPDISTILTFVATGMGMTIIPRSEIHQAYDGKFKVLTIEEPFLQAKPAIVWMKDKYMSKANRKLIELLVSEESEVPLNRKNP</sequence>
<dbReference type="Pfam" id="PF00126">
    <property type="entry name" value="HTH_1"/>
    <property type="match status" value="1"/>
</dbReference>
<accession>A0A1G9V3Q9</accession>
<dbReference type="EMBL" id="FNHW01000001">
    <property type="protein sequence ID" value="SDM66788.1"/>
    <property type="molecule type" value="Genomic_DNA"/>
</dbReference>
<dbReference type="InterPro" id="IPR000847">
    <property type="entry name" value="LysR_HTH_N"/>
</dbReference>
<evidence type="ECO:0000256" key="3">
    <source>
        <dbReference type="ARBA" id="ARBA00023125"/>
    </source>
</evidence>
<dbReference type="PANTHER" id="PTHR30419:SF28">
    <property type="entry name" value="HTH-TYPE TRANSCRIPTIONAL REGULATOR BSDA"/>
    <property type="match status" value="1"/>
</dbReference>
<dbReference type="PANTHER" id="PTHR30419">
    <property type="entry name" value="HTH-TYPE TRANSCRIPTIONAL REGULATOR YBHD"/>
    <property type="match status" value="1"/>
</dbReference>
<dbReference type="SUPFAM" id="SSF53850">
    <property type="entry name" value="Periplasmic binding protein-like II"/>
    <property type="match status" value="1"/>
</dbReference>
<dbReference type="InterPro" id="IPR036388">
    <property type="entry name" value="WH-like_DNA-bd_sf"/>
</dbReference>
<name>A0A1G9V3Q9_9BACL</name>
<keyword evidence="2" id="KW-0805">Transcription regulation</keyword>
<evidence type="ECO:0000256" key="1">
    <source>
        <dbReference type="ARBA" id="ARBA00009437"/>
    </source>
</evidence>
<dbReference type="Proteomes" id="UP000199544">
    <property type="component" value="Unassembled WGS sequence"/>
</dbReference>
<keyword evidence="7" id="KW-1185">Reference proteome</keyword>
<evidence type="ECO:0000256" key="2">
    <source>
        <dbReference type="ARBA" id="ARBA00023015"/>
    </source>
</evidence>
<keyword evidence="4" id="KW-0804">Transcription</keyword>
<dbReference type="PRINTS" id="PR00039">
    <property type="entry name" value="HTHLYSR"/>
</dbReference>
<dbReference type="STRING" id="459525.SAMN04488137_1341"/>
<evidence type="ECO:0000259" key="5">
    <source>
        <dbReference type="PROSITE" id="PS50931"/>
    </source>
</evidence>
<dbReference type="Pfam" id="PF03466">
    <property type="entry name" value="LysR_substrate"/>
    <property type="match status" value="1"/>
</dbReference>
<dbReference type="InterPro" id="IPR036390">
    <property type="entry name" value="WH_DNA-bd_sf"/>
</dbReference>
<dbReference type="InterPro" id="IPR005119">
    <property type="entry name" value="LysR_subst-bd"/>
</dbReference>
<dbReference type="FunFam" id="1.10.10.10:FF:000001">
    <property type="entry name" value="LysR family transcriptional regulator"/>
    <property type="match status" value="1"/>
</dbReference>
<dbReference type="CDD" id="cd05466">
    <property type="entry name" value="PBP2_LTTR_substrate"/>
    <property type="match status" value="1"/>
</dbReference>
<evidence type="ECO:0000256" key="4">
    <source>
        <dbReference type="ARBA" id="ARBA00023163"/>
    </source>
</evidence>
<gene>
    <name evidence="6" type="ORF">SAMN04488137_1341</name>
</gene>
<reference evidence="7" key="1">
    <citation type="submission" date="2016-10" db="EMBL/GenBank/DDBJ databases">
        <authorList>
            <person name="Varghese N."/>
            <person name="Submissions S."/>
        </authorList>
    </citation>
    <scope>NUCLEOTIDE SEQUENCE [LARGE SCALE GENOMIC DNA]</scope>
    <source>
        <strain evidence="7">CGMCC 1.6854</strain>
    </source>
</reference>
<keyword evidence="3 6" id="KW-0238">DNA-binding</keyword>
<proteinExistence type="inferred from homology"/>
<dbReference type="SUPFAM" id="SSF46785">
    <property type="entry name" value="Winged helix' DNA-binding domain"/>
    <property type="match status" value="1"/>
</dbReference>
<evidence type="ECO:0000313" key="7">
    <source>
        <dbReference type="Proteomes" id="UP000199544"/>
    </source>
</evidence>
<dbReference type="Gene3D" id="3.40.190.290">
    <property type="match status" value="1"/>
</dbReference>
<dbReference type="GO" id="GO:0003677">
    <property type="term" value="F:DNA binding"/>
    <property type="evidence" value="ECO:0007669"/>
    <property type="project" value="UniProtKB-KW"/>
</dbReference>
<protein>
    <submittedName>
        <fullName evidence="6">DNA-binding transcriptional regulator, LysR family</fullName>
    </submittedName>
</protein>
<feature type="domain" description="HTH lysR-type" evidence="5">
    <location>
        <begin position="1"/>
        <end position="58"/>
    </location>
</feature>
<dbReference type="GO" id="GO:0003700">
    <property type="term" value="F:DNA-binding transcription factor activity"/>
    <property type="evidence" value="ECO:0007669"/>
    <property type="project" value="InterPro"/>
</dbReference>
<dbReference type="InterPro" id="IPR050950">
    <property type="entry name" value="HTH-type_LysR_regulators"/>
</dbReference>
<organism evidence="6 7">
    <name type="scientific">Fictibacillus solisalsi</name>
    <dbReference type="NCBI Taxonomy" id="459525"/>
    <lineage>
        <taxon>Bacteria</taxon>
        <taxon>Bacillati</taxon>
        <taxon>Bacillota</taxon>
        <taxon>Bacilli</taxon>
        <taxon>Bacillales</taxon>
        <taxon>Fictibacillaceae</taxon>
        <taxon>Fictibacillus</taxon>
    </lineage>
</organism>
<dbReference type="GO" id="GO:0005829">
    <property type="term" value="C:cytosol"/>
    <property type="evidence" value="ECO:0007669"/>
    <property type="project" value="TreeGrafter"/>
</dbReference>
<dbReference type="PROSITE" id="PS50931">
    <property type="entry name" value="HTH_LYSR"/>
    <property type="match status" value="1"/>
</dbReference>